<evidence type="ECO:0000256" key="1">
    <source>
        <dbReference type="SAM" id="Coils"/>
    </source>
</evidence>
<sequence length="222" mass="24415">MSLGLYTNYALNNYNQSNINTKTDASKSVTESNSTSKTTSNSVDEYYKKLCAKFPNLNIMVGHFSKGAMIPTSTNIDHSPITIDPAYLKKAANDPKVAAELEKNLGDEPMALNWLKNAAKMGGNKVTSLGSYYDANGDMCSAGSLATDNSSSKSSTSLMTQFDELLEKRLKRLKEQRKAENRMLSQVAAEDIRKANLQKQATKSYNNNLFNNLNVNLLDSNS</sequence>
<proteinExistence type="predicted"/>
<dbReference type="AlphaFoldDB" id="A0A1A6AL02"/>
<reference evidence="2 3" key="1">
    <citation type="journal article" date="2012" name="Front. Microbiol.">
        <title>Draft Genome Sequence of the Virulent Strain 01-B526 of the Fish Pathogen Aeromonas salmonicida.</title>
        <authorList>
            <person name="Charette S.J."/>
            <person name="Brochu F."/>
            <person name="Boyle B."/>
            <person name="Filion G."/>
            <person name="Tanaka K.H."/>
            <person name="Derome N."/>
        </authorList>
    </citation>
    <scope>NUCLEOTIDE SEQUENCE [LARGE SCALE GENOMIC DNA]</scope>
    <source>
        <strain evidence="2 3">P11</strain>
    </source>
</reference>
<dbReference type="Proteomes" id="UP000093954">
    <property type="component" value="Unassembled WGS sequence"/>
</dbReference>
<dbReference type="InterPro" id="IPR046097">
    <property type="entry name" value="DUF6033"/>
</dbReference>
<dbReference type="RefSeq" id="WP_065079397.1">
    <property type="nucleotide sequence ID" value="NZ_LROS01000055.1"/>
</dbReference>
<evidence type="ECO:0000313" key="2">
    <source>
        <dbReference type="EMBL" id="OBR90668.1"/>
    </source>
</evidence>
<protein>
    <submittedName>
        <fullName evidence="2">Uncharacterized protein</fullName>
    </submittedName>
</protein>
<accession>A0A1A6AL02</accession>
<keyword evidence="3" id="KW-1185">Reference proteome</keyword>
<keyword evidence="1" id="KW-0175">Coiled coil</keyword>
<dbReference type="PATRIC" id="fig|1353534.3.peg.3376"/>
<feature type="coiled-coil region" evidence="1">
    <location>
        <begin position="163"/>
        <end position="190"/>
    </location>
</feature>
<dbReference type="EMBL" id="LROS01000055">
    <property type="protein sequence ID" value="OBR90668.1"/>
    <property type="molecule type" value="Genomic_DNA"/>
</dbReference>
<dbReference type="Pfam" id="PF19498">
    <property type="entry name" value="DUF6033"/>
    <property type="match status" value="1"/>
</dbReference>
<name>A0A1A6AL02_9CLOT</name>
<organism evidence="2 3">
    <name type="scientific">Clostridium ragsdalei P11</name>
    <dbReference type="NCBI Taxonomy" id="1353534"/>
    <lineage>
        <taxon>Bacteria</taxon>
        <taxon>Bacillati</taxon>
        <taxon>Bacillota</taxon>
        <taxon>Clostridia</taxon>
        <taxon>Eubacteriales</taxon>
        <taxon>Clostridiaceae</taxon>
        <taxon>Clostridium</taxon>
    </lineage>
</organism>
<comment type="caution">
    <text evidence="2">The sequence shown here is derived from an EMBL/GenBank/DDBJ whole genome shotgun (WGS) entry which is preliminary data.</text>
</comment>
<gene>
    <name evidence="2" type="ORF">CLRAG_33160</name>
</gene>
<evidence type="ECO:0000313" key="3">
    <source>
        <dbReference type="Proteomes" id="UP000093954"/>
    </source>
</evidence>